<dbReference type="PANTHER" id="PTHR12526:SF630">
    <property type="entry name" value="GLYCOSYLTRANSFERASE"/>
    <property type="match status" value="1"/>
</dbReference>
<accession>A0A1M7DAS0</accession>
<proteinExistence type="predicted"/>
<name>A0A1M7DAS0_9RHOB</name>
<reference evidence="2" key="1">
    <citation type="submission" date="2016-11" db="EMBL/GenBank/DDBJ databases">
        <authorList>
            <person name="Varghese N."/>
            <person name="Submissions S."/>
        </authorList>
    </citation>
    <scope>NUCLEOTIDE SEQUENCE [LARGE SCALE GENOMIC DNA]</scope>
    <source>
        <strain evidence="2">DSM 6637</strain>
    </source>
</reference>
<dbReference type="Proteomes" id="UP000184444">
    <property type="component" value="Unassembled WGS sequence"/>
</dbReference>
<dbReference type="Pfam" id="PF13692">
    <property type="entry name" value="Glyco_trans_1_4"/>
    <property type="match status" value="1"/>
</dbReference>
<dbReference type="AlphaFoldDB" id="A0A1M7DAS0"/>
<dbReference type="SUPFAM" id="SSF53756">
    <property type="entry name" value="UDP-Glycosyltransferase/glycogen phosphorylase"/>
    <property type="match status" value="1"/>
</dbReference>
<dbReference type="CDD" id="cd03811">
    <property type="entry name" value="GT4_GT28_WabH-like"/>
    <property type="match status" value="1"/>
</dbReference>
<dbReference type="Gene3D" id="3.40.50.2000">
    <property type="entry name" value="Glycogen Phosphorylase B"/>
    <property type="match status" value="2"/>
</dbReference>
<evidence type="ECO:0000313" key="1">
    <source>
        <dbReference type="EMBL" id="SHL76545.1"/>
    </source>
</evidence>
<dbReference type="GO" id="GO:0016740">
    <property type="term" value="F:transferase activity"/>
    <property type="evidence" value="ECO:0007669"/>
    <property type="project" value="UniProtKB-KW"/>
</dbReference>
<sequence length="211" mass="22134">MASLSFMTPSRMTTIHNPVRVLPSPAADALDQADALWGVPPGRRILTVGNLKEVKNHPLLLRSFAQIGDAQARLMILGQGGNEGKLRALAEELGIIGRVIFAGFHADPAPFYASADLFVLSSDYEGFGNVIVEALSFGLPVVSTDCPSGPAEILDGGRFGRLVPVGDAAALARAMAAALAEPADQVLLKRRAADFSPEIAARSYLSALGLT</sequence>
<dbReference type="EMBL" id="FRCK01000001">
    <property type="protein sequence ID" value="SHL76545.1"/>
    <property type="molecule type" value="Genomic_DNA"/>
</dbReference>
<keyword evidence="2" id="KW-1185">Reference proteome</keyword>
<organism evidence="1 2">
    <name type="scientific">Paracoccus solventivorans</name>
    <dbReference type="NCBI Taxonomy" id="53463"/>
    <lineage>
        <taxon>Bacteria</taxon>
        <taxon>Pseudomonadati</taxon>
        <taxon>Pseudomonadota</taxon>
        <taxon>Alphaproteobacteria</taxon>
        <taxon>Rhodobacterales</taxon>
        <taxon>Paracoccaceae</taxon>
        <taxon>Paracoccus</taxon>
    </lineage>
</organism>
<dbReference type="PANTHER" id="PTHR12526">
    <property type="entry name" value="GLYCOSYLTRANSFERASE"/>
    <property type="match status" value="1"/>
</dbReference>
<dbReference type="STRING" id="53463.SAMN05444389_101244"/>
<evidence type="ECO:0000313" key="2">
    <source>
        <dbReference type="Proteomes" id="UP000184444"/>
    </source>
</evidence>
<gene>
    <name evidence="1" type="ORF">SAMN05444389_101244</name>
</gene>
<keyword evidence="1" id="KW-0808">Transferase</keyword>
<protein>
    <submittedName>
        <fullName evidence="1">Glycosyl transferases group 1</fullName>
    </submittedName>
</protein>